<evidence type="ECO:0000259" key="4">
    <source>
        <dbReference type="Pfam" id="PF17289"/>
    </source>
</evidence>
<dbReference type="Gene3D" id="3.40.50.300">
    <property type="entry name" value="P-loop containing nucleotide triphosphate hydrolases"/>
    <property type="match status" value="1"/>
</dbReference>
<dbReference type="Pfam" id="PF17289">
    <property type="entry name" value="Terminase_6C"/>
    <property type="match status" value="1"/>
</dbReference>
<comment type="caution">
    <text evidence="5">The sequence shown here is derived from an EMBL/GenBank/DDBJ whole genome shotgun (WGS) entry which is preliminary data.</text>
</comment>
<sequence length="570" mass="65104">MNLLLDIRTEAKSLYWQAYSIPQIAQRLGVSNNTLYSWRRRDKWDDSTPIQRAQERTEVRYLRLIEKEDLTPHDFKTIDLLGRQMARFSRDERKDQEKETRKKAPKNHFTDEQIAELRALVLESLYEHQKRWYKKRKQRNRAILKSRQIGASWYFAREALLDALETGTNQIFLSASRAQAYQFKRFIQLLASSIGVELKGGDAIVLSNGATLYFLGTSAATAQSYTGNLYFDEFFWVSNFLNLRKVAAGMATQKGLRRTYFSTPSSEEHEAYTFWTGDFFNKSRPKAERVEIDVTHQVLKKGLLCGDNIWRQIVTIHDTLEQGFDLVDLDEIKSENSPDDFENLYACRFVSVGERAFDYTALINCGVDGYNDDVWPDWRPYTQRPLGNRPVWIGYDPSGDSGTGDSAGLSIVSPPAVPGGKFRVIEVRQLRGMTFEKQAEVIKELTHQYNVQFIGIDSTGNGSAVHQLVVKFFPAAVKYQYSPSVKRELVLKAQMLIRAGRFEYDAGMMELARSFMTVRKFVTQGGMTSYASNRTKGSSHGDIAWATMHALHNEPIGSESGGNDGFIQEF</sequence>
<organism evidence="5 6">
    <name type="scientific">Pectobacterium aquaticum</name>
    <dbReference type="NCBI Taxonomy" id="2204145"/>
    <lineage>
        <taxon>Bacteria</taxon>
        <taxon>Pseudomonadati</taxon>
        <taxon>Pseudomonadota</taxon>
        <taxon>Gammaproteobacteria</taxon>
        <taxon>Enterobacterales</taxon>
        <taxon>Pectobacteriaceae</taxon>
        <taxon>Pectobacterium</taxon>
    </lineage>
</organism>
<feature type="domain" description="Terminase ATPase subunit N-terminal" evidence="3">
    <location>
        <begin position="6"/>
        <end position="62"/>
    </location>
</feature>
<protein>
    <submittedName>
        <fullName evidence="5">Oxidoreductase</fullName>
    </submittedName>
</protein>
<evidence type="ECO:0000256" key="1">
    <source>
        <dbReference type="ARBA" id="ARBA00022612"/>
    </source>
</evidence>
<dbReference type="RefSeq" id="WP_116237536.1">
    <property type="nucleotide sequence ID" value="NZ_QHJW02000002.1"/>
</dbReference>
<evidence type="ECO:0000313" key="5">
    <source>
        <dbReference type="EMBL" id="RRO12074.1"/>
    </source>
</evidence>
<keyword evidence="1" id="KW-1188">Viral release from host cell</keyword>
<dbReference type="InterPro" id="IPR010332">
    <property type="entry name" value="ATPase_terminase-su_N"/>
</dbReference>
<gene>
    <name evidence="5" type="ORF">DMB85_001295</name>
</gene>
<evidence type="ECO:0000259" key="3">
    <source>
        <dbReference type="Pfam" id="PF06056"/>
    </source>
</evidence>
<dbReference type="Gene3D" id="3.30.420.240">
    <property type="match status" value="1"/>
</dbReference>
<proteinExistence type="predicted"/>
<evidence type="ECO:0000313" key="6">
    <source>
        <dbReference type="Proteomes" id="UP000256817"/>
    </source>
</evidence>
<dbReference type="InterPro" id="IPR035421">
    <property type="entry name" value="Terminase_6C"/>
</dbReference>
<evidence type="ECO:0000256" key="2">
    <source>
        <dbReference type="SAM" id="MobiDB-lite"/>
    </source>
</evidence>
<dbReference type="InterPro" id="IPR027417">
    <property type="entry name" value="P-loop_NTPase"/>
</dbReference>
<name>A0A3R8NXJ1_9GAMM</name>
<feature type="region of interest" description="Disordered" evidence="2">
    <location>
        <begin position="89"/>
        <end position="108"/>
    </location>
</feature>
<reference evidence="5" key="1">
    <citation type="submission" date="2018-11" db="EMBL/GenBank/DDBJ databases">
        <title>Draft genome sequences of proposed Pectobacterium aquaticum sp. nov. isolated in France from fresh water.</title>
        <authorList>
            <person name="Pedron J."/>
            <person name="Barny M.A."/>
        </authorList>
    </citation>
    <scope>NUCLEOTIDE SEQUENCE [LARGE SCALE GENOMIC DNA]</scope>
    <source>
        <strain evidence="5">A35-S23-M15</strain>
    </source>
</reference>
<feature type="domain" description="Terminase large subunit gp17-like C-terminal" evidence="4">
    <location>
        <begin position="393"/>
        <end position="553"/>
    </location>
</feature>
<dbReference type="EMBL" id="QHJW02000002">
    <property type="protein sequence ID" value="RRO12074.1"/>
    <property type="molecule type" value="Genomic_DNA"/>
</dbReference>
<dbReference type="Pfam" id="PF03237">
    <property type="entry name" value="Terminase_6N"/>
    <property type="match status" value="1"/>
</dbReference>
<dbReference type="Pfam" id="PF06056">
    <property type="entry name" value="Terminase_5"/>
    <property type="match status" value="1"/>
</dbReference>
<feature type="compositionally biased region" description="Basic and acidic residues" evidence="2">
    <location>
        <begin position="89"/>
        <end position="102"/>
    </location>
</feature>
<dbReference type="Proteomes" id="UP000256817">
    <property type="component" value="Unassembled WGS sequence"/>
</dbReference>
<accession>A0A3R8NXJ1</accession>
<keyword evidence="6" id="KW-1185">Reference proteome</keyword>